<keyword evidence="3" id="KW-1185">Reference proteome</keyword>
<protein>
    <recommendedName>
        <fullName evidence="4">DUF4136 domain-containing protein</fullName>
    </recommendedName>
</protein>
<dbReference type="PROSITE" id="PS51257">
    <property type="entry name" value="PROKAR_LIPOPROTEIN"/>
    <property type="match status" value="1"/>
</dbReference>
<dbReference type="EMBL" id="FQWL01000003">
    <property type="protein sequence ID" value="SHG73819.1"/>
    <property type="molecule type" value="Genomic_DNA"/>
</dbReference>
<evidence type="ECO:0000313" key="2">
    <source>
        <dbReference type="EMBL" id="SHG73819.1"/>
    </source>
</evidence>
<dbReference type="STRING" id="570519.SAMN04488116_2328"/>
<keyword evidence="1" id="KW-0732">Signal</keyword>
<dbReference type="RefSeq" id="WP_073179691.1">
    <property type="nucleotide sequence ID" value="NZ_FQWL01000003.1"/>
</dbReference>
<evidence type="ECO:0000313" key="3">
    <source>
        <dbReference type="Proteomes" id="UP000184532"/>
    </source>
</evidence>
<evidence type="ECO:0000256" key="1">
    <source>
        <dbReference type="SAM" id="SignalP"/>
    </source>
</evidence>
<dbReference type="OrthoDB" id="1442441at2"/>
<dbReference type="AlphaFoldDB" id="A0A1M5MA99"/>
<proteinExistence type="predicted"/>
<reference evidence="3" key="1">
    <citation type="submission" date="2016-11" db="EMBL/GenBank/DDBJ databases">
        <authorList>
            <person name="Varghese N."/>
            <person name="Submissions S."/>
        </authorList>
    </citation>
    <scope>NUCLEOTIDE SEQUENCE [LARGE SCALE GENOMIC DNA]</scope>
    <source>
        <strain evidence="3">DSM 22638</strain>
    </source>
</reference>
<accession>A0A1M5MA99</accession>
<name>A0A1M5MA99_9FLAO</name>
<feature type="chain" id="PRO_5012115671" description="DUF4136 domain-containing protein" evidence="1">
    <location>
        <begin position="26"/>
        <end position="212"/>
    </location>
</feature>
<gene>
    <name evidence="2" type="ORF">SAMN04488116_2328</name>
</gene>
<feature type="signal peptide" evidence="1">
    <location>
        <begin position="1"/>
        <end position="25"/>
    </location>
</feature>
<sequence>MKLPAILNVLTLMFLLSSCSSYLTSSENVGKVKNSYNKILVVGRSKDKTARIKFENNVVNELAANGVNAIASHATKNIININKKYSESELVSLKKSLVSKKYDGVLVTNLINTEEYTDVLPGGSSTAYIPTRVGRFGRYLTYYPITTWEPDQLKTGTKFIFESTLYRLNENPGENLQWVGRFEVKDPSSLEKTVKNYAKDLTSALVKSSVSN</sequence>
<dbReference type="Proteomes" id="UP000184532">
    <property type="component" value="Unassembled WGS sequence"/>
</dbReference>
<organism evidence="2 3">
    <name type="scientific">Flagellimonas flava</name>
    <dbReference type="NCBI Taxonomy" id="570519"/>
    <lineage>
        <taxon>Bacteria</taxon>
        <taxon>Pseudomonadati</taxon>
        <taxon>Bacteroidota</taxon>
        <taxon>Flavobacteriia</taxon>
        <taxon>Flavobacteriales</taxon>
        <taxon>Flavobacteriaceae</taxon>
        <taxon>Flagellimonas</taxon>
    </lineage>
</organism>
<evidence type="ECO:0008006" key="4">
    <source>
        <dbReference type="Google" id="ProtNLM"/>
    </source>
</evidence>